<evidence type="ECO:0000313" key="2">
    <source>
        <dbReference type="EMBL" id="KAL0909485.1"/>
    </source>
</evidence>
<evidence type="ECO:0000313" key="3">
    <source>
        <dbReference type="Proteomes" id="UP001552299"/>
    </source>
</evidence>
<keyword evidence="3" id="KW-1185">Reference proteome</keyword>
<comment type="caution">
    <text evidence="2">The sequence shown here is derived from an EMBL/GenBank/DDBJ whole genome shotgun (WGS) entry which is preliminary data.</text>
</comment>
<organism evidence="2 3">
    <name type="scientific">Dendrobium thyrsiflorum</name>
    <name type="common">Pinecone-like raceme dendrobium</name>
    <name type="synonym">Orchid</name>
    <dbReference type="NCBI Taxonomy" id="117978"/>
    <lineage>
        <taxon>Eukaryota</taxon>
        <taxon>Viridiplantae</taxon>
        <taxon>Streptophyta</taxon>
        <taxon>Embryophyta</taxon>
        <taxon>Tracheophyta</taxon>
        <taxon>Spermatophyta</taxon>
        <taxon>Magnoliopsida</taxon>
        <taxon>Liliopsida</taxon>
        <taxon>Asparagales</taxon>
        <taxon>Orchidaceae</taxon>
        <taxon>Epidendroideae</taxon>
        <taxon>Malaxideae</taxon>
        <taxon>Dendrobiinae</taxon>
        <taxon>Dendrobium</taxon>
    </lineage>
</organism>
<proteinExistence type="predicted"/>
<dbReference type="EMBL" id="JANQDX010000016">
    <property type="protein sequence ID" value="KAL0909485.1"/>
    <property type="molecule type" value="Genomic_DNA"/>
</dbReference>
<dbReference type="AlphaFoldDB" id="A0ABD0UAD6"/>
<evidence type="ECO:0000256" key="1">
    <source>
        <dbReference type="SAM" id="MobiDB-lite"/>
    </source>
</evidence>
<accession>A0ABD0UAD6</accession>
<gene>
    <name evidence="2" type="ORF">M5K25_020359</name>
</gene>
<feature type="region of interest" description="Disordered" evidence="1">
    <location>
        <begin position="42"/>
        <end position="64"/>
    </location>
</feature>
<dbReference type="Proteomes" id="UP001552299">
    <property type="component" value="Unassembled WGS sequence"/>
</dbReference>
<feature type="compositionally biased region" description="Basic and acidic residues" evidence="1">
    <location>
        <begin position="49"/>
        <end position="64"/>
    </location>
</feature>
<sequence length="64" mass="7470">MDTTGRLSYICYTSSILPFSLSKLLDRSSRFIRDRLTKIEMDSSASPVRAERPPIPREQFRNDF</sequence>
<name>A0ABD0UAD6_DENTH</name>
<protein>
    <submittedName>
        <fullName evidence="2">Uncharacterized protein</fullName>
    </submittedName>
</protein>
<reference evidence="2 3" key="1">
    <citation type="journal article" date="2024" name="Plant Biotechnol. J.">
        <title>Dendrobium thyrsiflorum genome and its molecular insights into genes involved in important horticultural traits.</title>
        <authorList>
            <person name="Chen B."/>
            <person name="Wang J.Y."/>
            <person name="Zheng P.J."/>
            <person name="Li K.L."/>
            <person name="Liang Y.M."/>
            <person name="Chen X.F."/>
            <person name="Zhang C."/>
            <person name="Zhao X."/>
            <person name="He X."/>
            <person name="Zhang G.Q."/>
            <person name="Liu Z.J."/>
            <person name="Xu Q."/>
        </authorList>
    </citation>
    <scope>NUCLEOTIDE SEQUENCE [LARGE SCALE GENOMIC DNA]</scope>
    <source>
        <strain evidence="2">GZMU011</strain>
    </source>
</reference>